<organism evidence="2 3">
    <name type="scientific">Hymenolepis diminuta</name>
    <name type="common">Rat tapeworm</name>
    <dbReference type="NCBI Taxonomy" id="6216"/>
    <lineage>
        <taxon>Eukaryota</taxon>
        <taxon>Metazoa</taxon>
        <taxon>Spiralia</taxon>
        <taxon>Lophotrochozoa</taxon>
        <taxon>Platyhelminthes</taxon>
        <taxon>Cestoda</taxon>
        <taxon>Eucestoda</taxon>
        <taxon>Cyclophyllidea</taxon>
        <taxon>Hymenolepididae</taxon>
        <taxon>Hymenolepis</taxon>
    </lineage>
</organism>
<keyword evidence="3" id="KW-1185">Reference proteome</keyword>
<feature type="transmembrane region" description="Helical" evidence="1">
    <location>
        <begin position="157"/>
        <end position="182"/>
    </location>
</feature>
<dbReference type="EMBL" id="CABIJS010000144">
    <property type="protein sequence ID" value="VUZ44616.1"/>
    <property type="molecule type" value="Genomic_DNA"/>
</dbReference>
<keyword evidence="1" id="KW-1133">Transmembrane helix</keyword>
<dbReference type="PANTHER" id="PTHR20952">
    <property type="entry name" value="ADP-RIBOSYLATION-LIKE FACTOR 6-INTERACTING PROTEIN"/>
    <property type="match status" value="1"/>
</dbReference>
<dbReference type="InterPro" id="IPR052114">
    <property type="entry name" value="ER_autophagy_membrane_reg"/>
</dbReference>
<keyword evidence="1" id="KW-0472">Membrane</keyword>
<name>A0A564YBM3_HYMDI</name>
<proteinExistence type="predicted"/>
<accession>A0A564YBM3</accession>
<evidence type="ECO:0008006" key="4">
    <source>
        <dbReference type="Google" id="ProtNLM"/>
    </source>
</evidence>
<reference evidence="2 3" key="1">
    <citation type="submission" date="2019-07" db="EMBL/GenBank/DDBJ databases">
        <authorList>
            <person name="Jastrzebski P J."/>
            <person name="Paukszto L."/>
            <person name="Jastrzebski P J."/>
        </authorList>
    </citation>
    <scope>NUCLEOTIDE SEQUENCE [LARGE SCALE GENOMIC DNA]</scope>
    <source>
        <strain evidence="2 3">WMS-il1</strain>
    </source>
</reference>
<feature type="transmembrane region" description="Helical" evidence="1">
    <location>
        <begin position="130"/>
        <end position="151"/>
    </location>
</feature>
<dbReference type="Proteomes" id="UP000321570">
    <property type="component" value="Unassembled WGS sequence"/>
</dbReference>
<dbReference type="AlphaFoldDB" id="A0A564YBM3"/>
<dbReference type="GO" id="GO:0016020">
    <property type="term" value="C:membrane"/>
    <property type="evidence" value="ECO:0007669"/>
    <property type="project" value="TreeGrafter"/>
</dbReference>
<evidence type="ECO:0000256" key="1">
    <source>
        <dbReference type="SAM" id="Phobius"/>
    </source>
</evidence>
<evidence type="ECO:0000313" key="2">
    <source>
        <dbReference type="EMBL" id="VUZ44616.1"/>
    </source>
</evidence>
<evidence type="ECO:0000313" key="3">
    <source>
        <dbReference type="Proteomes" id="UP000321570"/>
    </source>
</evidence>
<dbReference type="PANTHER" id="PTHR20952:SF0">
    <property type="entry name" value="ADP-RIBOSYLATION FACTOR-LIKE PROTEIN 6-INTERACTING PROTEIN 1"/>
    <property type="match status" value="1"/>
</dbReference>
<feature type="transmembrane region" description="Helical" evidence="1">
    <location>
        <begin position="63"/>
        <end position="80"/>
    </location>
</feature>
<feature type="transmembrane region" description="Helical" evidence="1">
    <location>
        <begin position="40"/>
        <end position="57"/>
    </location>
</feature>
<sequence>MPSTHIEVCSSDVVRLMSDLKDWQKLVVQFECVLTWEKPLILFYIILVVTVFHALLWAFEPPFLVSIGCLSLTFSLWCYFGPKLTVRFLPSVPIAEHNQRYRAFCRRILSARQLFISVYRHISGLRRRRPYIYTVICLCAIINMEILTYYYDGILISYILTIIFLLTPGIRYTGLMRIIYLLVKKSLRFFWRIISRIICFVYAYLPSIRVNNDTTETHNL</sequence>
<protein>
    <recommendedName>
        <fullName evidence="4">ADP-ribosylation factor-like protein 6-interacting protein 1</fullName>
    </recommendedName>
</protein>
<gene>
    <name evidence="2" type="ORF">WMSIL1_LOCUS4863</name>
</gene>
<keyword evidence="1" id="KW-0812">Transmembrane</keyword>
<feature type="transmembrane region" description="Helical" evidence="1">
    <location>
        <begin position="189"/>
        <end position="205"/>
    </location>
</feature>